<dbReference type="Proteomes" id="UP001060215">
    <property type="component" value="Chromosome 12"/>
</dbReference>
<sequence length="80" mass="9194">MGFLLLAVGTKLEHVITHPLNRSKRTAEIIWSARKEEIIADSDLREIYLYSFQDFTAEQLWCECAGFHPMTRGGVSIYMS</sequence>
<protein>
    <submittedName>
        <fullName evidence="1">Uncharacterized protein</fullName>
    </submittedName>
</protein>
<name>A0ACC0G3V8_9ERIC</name>
<dbReference type="EMBL" id="CM045769">
    <property type="protein sequence ID" value="KAI7995786.1"/>
    <property type="molecule type" value="Genomic_DNA"/>
</dbReference>
<keyword evidence="2" id="KW-1185">Reference proteome</keyword>
<evidence type="ECO:0000313" key="2">
    <source>
        <dbReference type="Proteomes" id="UP001060215"/>
    </source>
</evidence>
<gene>
    <name evidence="1" type="ORF">LOK49_LG11G00992</name>
</gene>
<evidence type="ECO:0000313" key="1">
    <source>
        <dbReference type="EMBL" id="KAI7995786.1"/>
    </source>
</evidence>
<comment type="caution">
    <text evidence="1">The sequence shown here is derived from an EMBL/GenBank/DDBJ whole genome shotgun (WGS) entry which is preliminary data.</text>
</comment>
<reference evidence="1 2" key="1">
    <citation type="journal article" date="2022" name="Plant J.">
        <title>Chromosome-level genome of Camellia lanceoleosa provides a valuable resource for understanding genome evolution and self-incompatibility.</title>
        <authorList>
            <person name="Gong W."/>
            <person name="Xiao S."/>
            <person name="Wang L."/>
            <person name="Liao Z."/>
            <person name="Chang Y."/>
            <person name="Mo W."/>
            <person name="Hu G."/>
            <person name="Li W."/>
            <person name="Zhao G."/>
            <person name="Zhu H."/>
            <person name="Hu X."/>
            <person name="Ji K."/>
            <person name="Xiang X."/>
            <person name="Song Q."/>
            <person name="Yuan D."/>
            <person name="Jin S."/>
            <person name="Zhang L."/>
        </authorList>
    </citation>
    <scope>NUCLEOTIDE SEQUENCE [LARGE SCALE GENOMIC DNA]</scope>
    <source>
        <strain evidence="1">SQ_2022a</strain>
    </source>
</reference>
<proteinExistence type="predicted"/>
<accession>A0ACC0G3V8</accession>
<organism evidence="1 2">
    <name type="scientific">Camellia lanceoleosa</name>
    <dbReference type="NCBI Taxonomy" id="1840588"/>
    <lineage>
        <taxon>Eukaryota</taxon>
        <taxon>Viridiplantae</taxon>
        <taxon>Streptophyta</taxon>
        <taxon>Embryophyta</taxon>
        <taxon>Tracheophyta</taxon>
        <taxon>Spermatophyta</taxon>
        <taxon>Magnoliopsida</taxon>
        <taxon>eudicotyledons</taxon>
        <taxon>Gunneridae</taxon>
        <taxon>Pentapetalae</taxon>
        <taxon>asterids</taxon>
        <taxon>Ericales</taxon>
        <taxon>Theaceae</taxon>
        <taxon>Camellia</taxon>
    </lineage>
</organism>